<keyword evidence="2" id="KW-1185">Reference proteome</keyword>
<proteinExistence type="predicted"/>
<comment type="caution">
    <text evidence="1">The sequence shown here is derived from an EMBL/GenBank/DDBJ whole genome shotgun (WGS) entry which is preliminary data.</text>
</comment>
<dbReference type="Proteomes" id="UP001604277">
    <property type="component" value="Unassembled WGS sequence"/>
</dbReference>
<protein>
    <submittedName>
        <fullName evidence="1">Uncharacterized protein</fullName>
    </submittedName>
</protein>
<organism evidence="1 2">
    <name type="scientific">Forsythia ovata</name>
    <dbReference type="NCBI Taxonomy" id="205694"/>
    <lineage>
        <taxon>Eukaryota</taxon>
        <taxon>Viridiplantae</taxon>
        <taxon>Streptophyta</taxon>
        <taxon>Embryophyta</taxon>
        <taxon>Tracheophyta</taxon>
        <taxon>Spermatophyta</taxon>
        <taxon>Magnoliopsida</taxon>
        <taxon>eudicotyledons</taxon>
        <taxon>Gunneridae</taxon>
        <taxon>Pentapetalae</taxon>
        <taxon>asterids</taxon>
        <taxon>lamiids</taxon>
        <taxon>Lamiales</taxon>
        <taxon>Oleaceae</taxon>
        <taxon>Forsythieae</taxon>
        <taxon>Forsythia</taxon>
    </lineage>
</organism>
<evidence type="ECO:0000313" key="1">
    <source>
        <dbReference type="EMBL" id="KAL2501715.1"/>
    </source>
</evidence>
<reference evidence="2" key="1">
    <citation type="submission" date="2024-07" db="EMBL/GenBank/DDBJ databases">
        <title>Two chromosome-level genome assemblies of Korean endemic species Abeliophyllum distichum and Forsythia ovata (Oleaceae).</title>
        <authorList>
            <person name="Jang H."/>
        </authorList>
    </citation>
    <scope>NUCLEOTIDE SEQUENCE [LARGE SCALE GENOMIC DNA]</scope>
</reference>
<dbReference type="EMBL" id="JBFOLJ010000010">
    <property type="protein sequence ID" value="KAL2501715.1"/>
    <property type="molecule type" value="Genomic_DNA"/>
</dbReference>
<dbReference type="AlphaFoldDB" id="A0ABD1SLW3"/>
<name>A0ABD1SLW3_9LAMI</name>
<evidence type="ECO:0000313" key="2">
    <source>
        <dbReference type="Proteomes" id="UP001604277"/>
    </source>
</evidence>
<accession>A0ABD1SLW3</accession>
<gene>
    <name evidence="1" type="ORF">Fot_35563</name>
</gene>
<sequence length="108" mass="11578">MVIETMFLNAKYERLTLEEEEEEGGAGGGVIVQGQLGVGSPPRLGISGAICNMVPPYHRDCSSLSGAQSGQILHHLSPSCLSLDFATFLQHSRLKSDQNTVIPPTIEI</sequence>